<dbReference type="RefSeq" id="WP_090236282.1">
    <property type="nucleotide sequence ID" value="NZ_FNHW01000001.1"/>
</dbReference>
<name>A0A1G9YL76_9BACL</name>
<dbReference type="STRING" id="459525.SAMN04488137_3483"/>
<sequence length="120" mass="13711">MKIVSEEIQLLSIESLKSTLRKLENAYKRMTENHSNTTLVKKRRDAVKIGLDSLENAWHGTEFSYDEEAIRSAKLNLQSLLPSIQKQYVKAKEGSAQKTIIERRITAIELAIEALEKSHD</sequence>
<gene>
    <name evidence="1" type="ORF">SAMN04488137_3483</name>
</gene>
<evidence type="ECO:0000313" key="2">
    <source>
        <dbReference type="Proteomes" id="UP000199544"/>
    </source>
</evidence>
<organism evidence="1 2">
    <name type="scientific">Fictibacillus solisalsi</name>
    <dbReference type="NCBI Taxonomy" id="459525"/>
    <lineage>
        <taxon>Bacteria</taxon>
        <taxon>Bacillati</taxon>
        <taxon>Bacillota</taxon>
        <taxon>Bacilli</taxon>
        <taxon>Bacillales</taxon>
        <taxon>Fictibacillaceae</taxon>
        <taxon>Fictibacillus</taxon>
    </lineage>
</organism>
<protein>
    <submittedName>
        <fullName evidence="1">Uncharacterized protein</fullName>
    </submittedName>
</protein>
<dbReference type="AlphaFoldDB" id="A0A1G9YL76"/>
<dbReference type="OrthoDB" id="2313808at2"/>
<dbReference type="Proteomes" id="UP000199544">
    <property type="component" value="Unassembled WGS sequence"/>
</dbReference>
<keyword evidence="2" id="KW-1185">Reference proteome</keyword>
<dbReference type="EMBL" id="FNHW01000001">
    <property type="protein sequence ID" value="SDN09251.1"/>
    <property type="molecule type" value="Genomic_DNA"/>
</dbReference>
<evidence type="ECO:0000313" key="1">
    <source>
        <dbReference type="EMBL" id="SDN09251.1"/>
    </source>
</evidence>
<proteinExistence type="predicted"/>
<accession>A0A1G9YL76</accession>
<reference evidence="2" key="1">
    <citation type="submission" date="2016-10" db="EMBL/GenBank/DDBJ databases">
        <authorList>
            <person name="Varghese N."/>
            <person name="Submissions S."/>
        </authorList>
    </citation>
    <scope>NUCLEOTIDE SEQUENCE [LARGE SCALE GENOMIC DNA]</scope>
    <source>
        <strain evidence="2">CGMCC 1.6854</strain>
    </source>
</reference>